<organism evidence="1 2">
    <name type="scientific">Chromobacterium vaccinii</name>
    <dbReference type="NCBI Taxonomy" id="1108595"/>
    <lineage>
        <taxon>Bacteria</taxon>
        <taxon>Pseudomonadati</taxon>
        <taxon>Pseudomonadota</taxon>
        <taxon>Betaproteobacteria</taxon>
        <taxon>Neisseriales</taxon>
        <taxon>Chromobacteriaceae</taxon>
        <taxon>Chromobacterium</taxon>
    </lineage>
</organism>
<gene>
    <name evidence="1" type="ORF">ABGV49_06235</name>
</gene>
<sequence>MNNRTSSSCSKRAMLWLIAAGETPSLRAASEKLPFSAVVMKTMSAFKVSISGAIPEAIHAVLPDRLVWRAVGSFTELKLFIKTAYINSA</sequence>
<reference evidence="1 2" key="1">
    <citation type="submission" date="2024-05" db="EMBL/GenBank/DDBJ databases">
        <authorList>
            <person name="De Oliveira J.P."/>
            <person name="Noriler S.A."/>
            <person name="De Oliveira A.G."/>
            <person name="Sipoli D.S."/>
        </authorList>
    </citation>
    <scope>NUCLEOTIDE SEQUENCE [LARGE SCALE GENOMIC DNA]</scope>
    <source>
        <strain evidence="1 2">LABIM189</strain>
    </source>
</reference>
<dbReference type="RefSeq" id="WP_347372345.1">
    <property type="nucleotide sequence ID" value="NZ_JBDOJC010000001.1"/>
</dbReference>
<evidence type="ECO:0000313" key="2">
    <source>
        <dbReference type="Proteomes" id="UP001455709"/>
    </source>
</evidence>
<name>A0ABV0F9D0_9NEIS</name>
<proteinExistence type="predicted"/>
<dbReference type="Proteomes" id="UP001455709">
    <property type="component" value="Unassembled WGS sequence"/>
</dbReference>
<accession>A0ABV0F9D0</accession>
<evidence type="ECO:0000313" key="1">
    <source>
        <dbReference type="EMBL" id="MEO2216653.1"/>
    </source>
</evidence>
<comment type="caution">
    <text evidence="1">The sequence shown here is derived from an EMBL/GenBank/DDBJ whole genome shotgun (WGS) entry which is preliminary data.</text>
</comment>
<dbReference type="EMBL" id="JBDOJC010000001">
    <property type="protein sequence ID" value="MEO2216653.1"/>
    <property type="molecule type" value="Genomic_DNA"/>
</dbReference>
<protein>
    <submittedName>
        <fullName evidence="1">Uncharacterized protein</fullName>
    </submittedName>
</protein>
<keyword evidence="2" id="KW-1185">Reference proteome</keyword>